<evidence type="ECO:0000313" key="3">
    <source>
        <dbReference type="Proteomes" id="UP000278288"/>
    </source>
</evidence>
<keyword evidence="1" id="KW-0812">Transmembrane</keyword>
<protein>
    <submittedName>
        <fullName evidence="2">Uncharacterized protein</fullName>
    </submittedName>
</protein>
<organism evidence="2 3">
    <name type="scientific">Chryseobacterium nakagawai</name>
    <dbReference type="NCBI Taxonomy" id="1241982"/>
    <lineage>
        <taxon>Bacteria</taxon>
        <taxon>Pseudomonadati</taxon>
        <taxon>Bacteroidota</taxon>
        <taxon>Flavobacteriia</taxon>
        <taxon>Flavobacteriales</taxon>
        <taxon>Weeksellaceae</taxon>
        <taxon>Chryseobacterium group</taxon>
        <taxon>Chryseobacterium</taxon>
    </lineage>
</organism>
<keyword evidence="1" id="KW-0472">Membrane</keyword>
<gene>
    <name evidence="2" type="ORF">EG343_06790</name>
</gene>
<keyword evidence="1" id="KW-1133">Transmembrane helix</keyword>
<dbReference type="Proteomes" id="UP000278288">
    <property type="component" value="Chromosome"/>
</dbReference>
<accession>A0AAD0YK24</accession>
<feature type="transmembrane region" description="Helical" evidence="1">
    <location>
        <begin position="7"/>
        <end position="30"/>
    </location>
</feature>
<reference evidence="2 3" key="1">
    <citation type="submission" date="2018-11" db="EMBL/GenBank/DDBJ databases">
        <title>Proposal to divide the Flavobacteriaceae and reorganize its genera based on Amino Acid Identity values calculated from whole genome sequences.</title>
        <authorList>
            <person name="Nicholson A.C."/>
            <person name="Gulvik C.A."/>
            <person name="Whitney A.M."/>
            <person name="Humrighouse B.W."/>
            <person name="Bell M."/>
            <person name="Holmes B."/>
            <person name="Steigerwalt A.G."/>
            <person name="Villarma A."/>
            <person name="Sheth M."/>
            <person name="Batra D."/>
            <person name="Pryor J."/>
            <person name="Bernardet J.-F."/>
            <person name="Hugo C."/>
            <person name="Kampfer P."/>
            <person name="Newman J."/>
            <person name="McQuiston J.R."/>
        </authorList>
    </citation>
    <scope>NUCLEOTIDE SEQUENCE [LARGE SCALE GENOMIC DNA]</scope>
    <source>
        <strain evidence="2 3">G0041</strain>
    </source>
</reference>
<evidence type="ECO:0000313" key="2">
    <source>
        <dbReference type="EMBL" id="AZA90344.1"/>
    </source>
</evidence>
<dbReference type="RefSeq" id="WP_123857031.1">
    <property type="nucleotide sequence ID" value="NZ_CP033923.1"/>
</dbReference>
<name>A0AAD0YK24_CHRNA</name>
<evidence type="ECO:0000256" key="1">
    <source>
        <dbReference type="SAM" id="Phobius"/>
    </source>
</evidence>
<sequence length="75" mass="8602">MNRFNKYIFLIGLSMIFLSIVMFLLFVGMFTARGSYPVFIIKLSEISFVLWLPFLIIGVFLTVLGIGIYLKKSAK</sequence>
<feature type="transmembrane region" description="Helical" evidence="1">
    <location>
        <begin position="50"/>
        <end position="70"/>
    </location>
</feature>
<keyword evidence="3" id="KW-1185">Reference proteome</keyword>
<dbReference type="EMBL" id="CP033923">
    <property type="protein sequence ID" value="AZA90344.1"/>
    <property type="molecule type" value="Genomic_DNA"/>
</dbReference>
<proteinExistence type="predicted"/>
<dbReference type="KEGG" id="cnk:EG343_06790"/>
<dbReference type="AlphaFoldDB" id="A0AAD0YK24"/>